<proteinExistence type="predicted"/>
<evidence type="ECO:0000313" key="2">
    <source>
        <dbReference type="EMBL" id="MFD0800118.1"/>
    </source>
</evidence>
<reference evidence="3" key="1">
    <citation type="journal article" date="2019" name="Int. J. Syst. Evol. Microbiol.">
        <title>The Global Catalogue of Microorganisms (GCM) 10K type strain sequencing project: providing services to taxonomists for standard genome sequencing and annotation.</title>
        <authorList>
            <consortium name="The Broad Institute Genomics Platform"/>
            <consortium name="The Broad Institute Genome Sequencing Center for Infectious Disease"/>
            <person name="Wu L."/>
            <person name="Ma J."/>
        </authorList>
    </citation>
    <scope>NUCLEOTIDE SEQUENCE [LARGE SCALE GENOMIC DNA]</scope>
    <source>
        <strain evidence="3">CCUG 63369</strain>
    </source>
</reference>
<gene>
    <name evidence="2" type="ORF">ACFQZU_02125</name>
</gene>
<organism evidence="2 3">
    <name type="scientific">Streptomonospora algeriensis</name>
    <dbReference type="NCBI Taxonomy" id="995084"/>
    <lineage>
        <taxon>Bacteria</taxon>
        <taxon>Bacillati</taxon>
        <taxon>Actinomycetota</taxon>
        <taxon>Actinomycetes</taxon>
        <taxon>Streptosporangiales</taxon>
        <taxon>Nocardiopsidaceae</taxon>
        <taxon>Streptomonospora</taxon>
    </lineage>
</organism>
<sequence>MDTQNLPRPPVNTASAAAREVVSSPAARAVFAAARLAIGWTFLWAFLDKLLGLGFATPAEGAWVEGASPTRGFLAEATAGPLAGIYQSFAGAAWADWLFMAGLLGIGLAFLLGIGMRIGAAAGALMLVLMWSAVLPPENNPFMDDHLIMALTMIGLALIHAGDTAGLGRRWAGLTVVRRYPVLR</sequence>
<evidence type="ECO:0008006" key="4">
    <source>
        <dbReference type="Google" id="ProtNLM"/>
    </source>
</evidence>
<dbReference type="Proteomes" id="UP001596956">
    <property type="component" value="Unassembled WGS sequence"/>
</dbReference>
<name>A0ABW3BAC6_9ACTN</name>
<keyword evidence="3" id="KW-1185">Reference proteome</keyword>
<accession>A0ABW3BAC6</accession>
<evidence type="ECO:0000313" key="3">
    <source>
        <dbReference type="Proteomes" id="UP001596956"/>
    </source>
</evidence>
<feature type="transmembrane region" description="Helical" evidence="1">
    <location>
        <begin position="118"/>
        <end position="135"/>
    </location>
</feature>
<comment type="caution">
    <text evidence="2">The sequence shown here is derived from an EMBL/GenBank/DDBJ whole genome shotgun (WGS) entry which is preliminary data.</text>
</comment>
<protein>
    <recommendedName>
        <fullName evidence="4">Thiosulfate dehydrogenase [quinone] large subunit</fullName>
    </recommendedName>
</protein>
<keyword evidence="1" id="KW-1133">Transmembrane helix</keyword>
<evidence type="ECO:0000256" key="1">
    <source>
        <dbReference type="SAM" id="Phobius"/>
    </source>
</evidence>
<dbReference type="EMBL" id="JBHTHR010000022">
    <property type="protein sequence ID" value="MFD0800118.1"/>
    <property type="molecule type" value="Genomic_DNA"/>
</dbReference>
<keyword evidence="1" id="KW-0812">Transmembrane</keyword>
<keyword evidence="1" id="KW-0472">Membrane</keyword>
<feature type="transmembrane region" description="Helical" evidence="1">
    <location>
        <begin position="147"/>
        <end position="168"/>
    </location>
</feature>
<feature type="transmembrane region" description="Helical" evidence="1">
    <location>
        <begin position="91"/>
        <end position="111"/>
    </location>
</feature>
<feature type="transmembrane region" description="Helical" evidence="1">
    <location>
        <begin position="29"/>
        <end position="47"/>
    </location>
</feature>